<dbReference type="AlphaFoldDB" id="A0A7R9D0R0"/>
<reference evidence="1" key="1">
    <citation type="submission" date="2020-11" db="EMBL/GenBank/DDBJ databases">
        <authorList>
            <person name="Tran Van P."/>
        </authorList>
    </citation>
    <scope>NUCLEOTIDE SEQUENCE</scope>
</reference>
<name>A0A7R9D0R0_TIMCR</name>
<evidence type="ECO:0000313" key="1">
    <source>
        <dbReference type="EMBL" id="CAD7404540.1"/>
    </source>
</evidence>
<gene>
    <name evidence="1" type="ORF">TCEB3V08_LOCUS7547</name>
</gene>
<sequence length="89" mass="10052">MTQVCPKIEVDYVSAILDFLRDSSNISSATMKLSVPGHSSIQEVDNADSIIEKDINHTDFYSPPGPIRILMQMNRRNSYRVSFAGEYCH</sequence>
<proteinExistence type="predicted"/>
<protein>
    <submittedName>
        <fullName evidence="1">Uncharacterized protein</fullName>
    </submittedName>
</protein>
<accession>A0A7R9D0R0</accession>
<dbReference type="EMBL" id="OC319188">
    <property type="protein sequence ID" value="CAD7404540.1"/>
    <property type="molecule type" value="Genomic_DNA"/>
</dbReference>
<organism evidence="1">
    <name type="scientific">Timema cristinae</name>
    <name type="common">Walking stick</name>
    <dbReference type="NCBI Taxonomy" id="61476"/>
    <lineage>
        <taxon>Eukaryota</taxon>
        <taxon>Metazoa</taxon>
        <taxon>Ecdysozoa</taxon>
        <taxon>Arthropoda</taxon>
        <taxon>Hexapoda</taxon>
        <taxon>Insecta</taxon>
        <taxon>Pterygota</taxon>
        <taxon>Neoptera</taxon>
        <taxon>Polyneoptera</taxon>
        <taxon>Phasmatodea</taxon>
        <taxon>Timematodea</taxon>
        <taxon>Timematoidea</taxon>
        <taxon>Timematidae</taxon>
        <taxon>Timema</taxon>
    </lineage>
</organism>